<gene>
    <name evidence="1" type="ORF">KPL71_007878</name>
</gene>
<evidence type="ECO:0000313" key="2">
    <source>
        <dbReference type="Proteomes" id="UP000829398"/>
    </source>
</evidence>
<reference evidence="2" key="1">
    <citation type="journal article" date="2023" name="Hortic. Res.">
        <title>A chromosome-level phased genome enabling allele-level studies in sweet orange: a case study on citrus Huanglongbing tolerance.</title>
        <authorList>
            <person name="Wu B."/>
            <person name="Yu Q."/>
            <person name="Deng Z."/>
            <person name="Duan Y."/>
            <person name="Luo F."/>
            <person name="Gmitter F. Jr."/>
        </authorList>
    </citation>
    <scope>NUCLEOTIDE SEQUENCE [LARGE SCALE GENOMIC DNA]</scope>
    <source>
        <strain evidence="2">cv. Valencia</strain>
    </source>
</reference>
<sequence length="267" mass="30039">MYAETGLIFPYMQNFSQDFQLLEEYCKSNKPNSSMSNIVATSTISDYDLGGEGDLFKAPEPIIEETLGSLDPVTAAISMISCGEDVITSQGLKVTNIESIHNEQLLSEVFYDWDKDLMEKAVMDASLSEVLDIKIPIAMTDENQNQENKLVPDVPFQKSVSSGCLTSMEWVHGTAMQPSFLELTGMDFGSVYGMRRAFSDGDIKPLMISSSATEDRREKLSRYRNKKTKRNFGRRIKYACRKALADSQPRIRGRFAKTEESDVSKRQ</sequence>
<name>A0ACB8M2I2_CITSI</name>
<dbReference type="Proteomes" id="UP000829398">
    <property type="component" value="Chromosome 3"/>
</dbReference>
<evidence type="ECO:0000313" key="1">
    <source>
        <dbReference type="EMBL" id="KAH9779892.1"/>
    </source>
</evidence>
<accession>A0ACB8M2I2</accession>
<protein>
    <submittedName>
        <fullName evidence="1">CCT domain-containing protein</fullName>
    </submittedName>
</protein>
<comment type="caution">
    <text evidence="1">The sequence shown here is derived from an EMBL/GenBank/DDBJ whole genome shotgun (WGS) entry which is preliminary data.</text>
</comment>
<organism evidence="1 2">
    <name type="scientific">Citrus sinensis</name>
    <name type="common">Sweet orange</name>
    <name type="synonym">Citrus aurantium var. sinensis</name>
    <dbReference type="NCBI Taxonomy" id="2711"/>
    <lineage>
        <taxon>Eukaryota</taxon>
        <taxon>Viridiplantae</taxon>
        <taxon>Streptophyta</taxon>
        <taxon>Embryophyta</taxon>
        <taxon>Tracheophyta</taxon>
        <taxon>Spermatophyta</taxon>
        <taxon>Magnoliopsida</taxon>
        <taxon>eudicotyledons</taxon>
        <taxon>Gunneridae</taxon>
        <taxon>Pentapetalae</taxon>
        <taxon>rosids</taxon>
        <taxon>malvids</taxon>
        <taxon>Sapindales</taxon>
        <taxon>Rutaceae</taxon>
        <taxon>Aurantioideae</taxon>
        <taxon>Citrus</taxon>
    </lineage>
</organism>
<dbReference type="EMBL" id="CM039172">
    <property type="protein sequence ID" value="KAH9779892.1"/>
    <property type="molecule type" value="Genomic_DNA"/>
</dbReference>
<proteinExistence type="predicted"/>
<keyword evidence="2" id="KW-1185">Reference proteome</keyword>